<dbReference type="OMA" id="NNCKSEC"/>
<dbReference type="GeneID" id="112287706"/>
<evidence type="ECO:0000256" key="2">
    <source>
        <dbReference type="SAM" id="SignalP"/>
    </source>
</evidence>
<dbReference type="InterPro" id="IPR036465">
    <property type="entry name" value="vWFA_dom_sf"/>
</dbReference>
<sequence length="595" mass="64617">MMKAKDQIRVPCCLLLSWSVLCVVFLSVDAQDEGEKFVKRCEENVKNVALSASMNDGNCDLLNNCKSECSRVVCSPLNADLQSSLCVRVEVNDICPPTETNQSCNLYMKVNYQRSYVLLAPPASSQQLLPGMTRDICLQRNLDGLFKSISPNTSYTSTFFGSMSGVFRSFPGREEPPDKCITFETRRRPWFKGGISVQKHLKLIVDTGNSMGNAVPPDYPLASGKTFLEVTSKIILKLFKTVSPDDLISVGSFNSSGYYQLGSQVQISNAYDESEESNELAGLENIVKTNLIRSLPGSPSNLTAAILSAVQAFNDTPRDTLKVIIIFTDGQFAALDATIFPSAQLLALRIKIFIFKLPRNSDLDTFLRNTTLPDVLCSVHGTFEVLEPYSTSNPLLAIRSFYTFLATTHLAVAKNQSTWSSIYPSFSQRSNGTTVTYPAFGSDGRLIGVAGIDVFPDQLEGSLRDLVYKALGSRSAKGNLPAPFESVNLVCDYQTAMRSEQQPCNNATSVANGGICQVEDTGTPLKQRVCCSGCGGTTDGVNNGKHWVVVLASVLGVVGAVAIGLALCCCCVSCKTGDEQNTDIPKNPFDQNSSW</sequence>
<keyword evidence="6" id="KW-1185">Reference proteome</keyword>
<dbReference type="Gene3D" id="3.30.450.20">
    <property type="entry name" value="PAS domain"/>
    <property type="match status" value="1"/>
</dbReference>
<keyword evidence="1" id="KW-0472">Membrane</keyword>
<name>A0A2K1JXH6_PHYPA</name>
<protein>
    <recommendedName>
        <fullName evidence="3">VWFA domain-containing protein</fullName>
    </recommendedName>
</protein>
<dbReference type="PaxDb" id="3218-PP1S51_281V6.1"/>
<feature type="chain" id="PRO_5044576370" description="VWFA domain-containing protein" evidence="2">
    <location>
        <begin position="31"/>
        <end position="595"/>
    </location>
</feature>
<dbReference type="CDD" id="cd00198">
    <property type="entry name" value="vWFA"/>
    <property type="match status" value="1"/>
</dbReference>
<proteinExistence type="predicted"/>
<dbReference type="Proteomes" id="UP000006727">
    <property type="component" value="Chromosome 10"/>
</dbReference>
<reference evidence="5" key="3">
    <citation type="submission" date="2020-12" db="UniProtKB">
        <authorList>
            <consortium name="EnsemblPlants"/>
        </authorList>
    </citation>
    <scope>IDENTIFICATION</scope>
</reference>
<keyword evidence="1" id="KW-1133">Transmembrane helix</keyword>
<dbReference type="STRING" id="3218.A0A2K1JXH6"/>
<evidence type="ECO:0000313" key="6">
    <source>
        <dbReference type="Proteomes" id="UP000006727"/>
    </source>
</evidence>
<dbReference type="EnsemblPlants" id="Pp3c10_3200V3.2">
    <property type="protein sequence ID" value="Pp3c10_3200V3.2"/>
    <property type="gene ID" value="Pp3c10_3200"/>
</dbReference>
<dbReference type="PROSITE" id="PS50234">
    <property type="entry name" value="VWFA"/>
    <property type="match status" value="1"/>
</dbReference>
<dbReference type="InterPro" id="IPR002035">
    <property type="entry name" value="VWF_A"/>
</dbReference>
<feature type="transmembrane region" description="Helical" evidence="1">
    <location>
        <begin position="547"/>
        <end position="572"/>
    </location>
</feature>
<dbReference type="PANTHER" id="PTHR10166:SF37">
    <property type="entry name" value="STOLID, ISOFORM H"/>
    <property type="match status" value="1"/>
</dbReference>
<evidence type="ECO:0000313" key="4">
    <source>
        <dbReference type="EMBL" id="PNR46235.1"/>
    </source>
</evidence>
<dbReference type="PANTHER" id="PTHR10166">
    <property type="entry name" value="VOLTAGE-DEPENDENT CALCIUM CHANNEL SUBUNIT ALPHA-2/DELTA-RELATED"/>
    <property type="match status" value="1"/>
</dbReference>
<evidence type="ECO:0000256" key="1">
    <source>
        <dbReference type="SAM" id="Phobius"/>
    </source>
</evidence>
<reference evidence="4 6" key="2">
    <citation type="journal article" date="2018" name="Plant J.">
        <title>The Physcomitrella patens chromosome-scale assembly reveals moss genome structure and evolution.</title>
        <authorList>
            <person name="Lang D."/>
            <person name="Ullrich K.K."/>
            <person name="Murat F."/>
            <person name="Fuchs J."/>
            <person name="Jenkins J."/>
            <person name="Haas F.B."/>
            <person name="Piednoel M."/>
            <person name="Gundlach H."/>
            <person name="Van Bel M."/>
            <person name="Meyberg R."/>
            <person name="Vives C."/>
            <person name="Morata J."/>
            <person name="Symeonidi A."/>
            <person name="Hiss M."/>
            <person name="Muchero W."/>
            <person name="Kamisugi Y."/>
            <person name="Saleh O."/>
            <person name="Blanc G."/>
            <person name="Decker E.L."/>
            <person name="van Gessel N."/>
            <person name="Grimwood J."/>
            <person name="Hayes R.D."/>
            <person name="Graham S.W."/>
            <person name="Gunter L.E."/>
            <person name="McDaniel S.F."/>
            <person name="Hoernstein S.N.W."/>
            <person name="Larsson A."/>
            <person name="Li F.W."/>
            <person name="Perroud P.F."/>
            <person name="Phillips J."/>
            <person name="Ranjan P."/>
            <person name="Rokshar D.S."/>
            <person name="Rothfels C.J."/>
            <person name="Schneider L."/>
            <person name="Shu S."/>
            <person name="Stevenson D.W."/>
            <person name="Thummler F."/>
            <person name="Tillich M."/>
            <person name="Villarreal Aguilar J.C."/>
            <person name="Widiez T."/>
            <person name="Wong G.K."/>
            <person name="Wymore A."/>
            <person name="Zhang Y."/>
            <person name="Zimmer A.D."/>
            <person name="Quatrano R.S."/>
            <person name="Mayer K.F.X."/>
            <person name="Goodstein D."/>
            <person name="Casacuberta J.M."/>
            <person name="Vandepoele K."/>
            <person name="Reski R."/>
            <person name="Cuming A.C."/>
            <person name="Tuskan G.A."/>
            <person name="Maumus F."/>
            <person name="Salse J."/>
            <person name="Schmutz J."/>
            <person name="Rensing S.A."/>
        </authorList>
    </citation>
    <scope>NUCLEOTIDE SEQUENCE [LARGE SCALE GENOMIC DNA]</scope>
    <source>
        <strain evidence="5 6">cv. Gransden 2004</strain>
    </source>
</reference>
<organism evidence="4">
    <name type="scientific">Physcomitrium patens</name>
    <name type="common">Spreading-leaved earth moss</name>
    <name type="synonym">Physcomitrella patens</name>
    <dbReference type="NCBI Taxonomy" id="3218"/>
    <lineage>
        <taxon>Eukaryota</taxon>
        <taxon>Viridiplantae</taxon>
        <taxon>Streptophyta</taxon>
        <taxon>Embryophyta</taxon>
        <taxon>Bryophyta</taxon>
        <taxon>Bryophytina</taxon>
        <taxon>Bryopsida</taxon>
        <taxon>Funariidae</taxon>
        <taxon>Funariales</taxon>
        <taxon>Funariaceae</taxon>
        <taxon>Physcomitrium</taxon>
    </lineage>
</organism>
<dbReference type="SUPFAM" id="SSF53300">
    <property type="entry name" value="vWA-like"/>
    <property type="match status" value="1"/>
</dbReference>
<feature type="domain" description="VWFA" evidence="3">
    <location>
        <begin position="200"/>
        <end position="405"/>
    </location>
</feature>
<dbReference type="GO" id="GO:0005891">
    <property type="term" value="C:voltage-gated calcium channel complex"/>
    <property type="evidence" value="ECO:0000318"/>
    <property type="project" value="GO_Central"/>
</dbReference>
<dbReference type="OrthoDB" id="1922840at2759"/>
<dbReference type="Gramene" id="Pp3c10_3200V3.1">
    <property type="protein sequence ID" value="Pp3c10_3200V3.1"/>
    <property type="gene ID" value="Pp3c10_3200"/>
</dbReference>
<evidence type="ECO:0000259" key="3">
    <source>
        <dbReference type="PROSITE" id="PS50234"/>
    </source>
</evidence>
<feature type="signal peptide" evidence="2">
    <location>
        <begin position="1"/>
        <end position="30"/>
    </location>
</feature>
<dbReference type="Gene3D" id="3.40.50.410">
    <property type="entry name" value="von Willebrand factor, type A domain"/>
    <property type="match status" value="1"/>
</dbReference>
<evidence type="ECO:0000313" key="5">
    <source>
        <dbReference type="EnsemblPlants" id="Pp3c10_3200V3.1"/>
    </source>
</evidence>
<dbReference type="GO" id="GO:0005245">
    <property type="term" value="F:voltage-gated calcium channel activity"/>
    <property type="evidence" value="ECO:0000318"/>
    <property type="project" value="GO_Central"/>
</dbReference>
<dbReference type="EnsemblPlants" id="Pp3c10_3200V3.1">
    <property type="protein sequence ID" value="Pp3c10_3200V3.1"/>
    <property type="gene ID" value="Pp3c10_3200"/>
</dbReference>
<accession>A0A2K1JXH6</accession>
<reference evidence="4 6" key="1">
    <citation type="journal article" date="2008" name="Science">
        <title>The Physcomitrella genome reveals evolutionary insights into the conquest of land by plants.</title>
        <authorList>
            <person name="Rensing S."/>
            <person name="Lang D."/>
            <person name="Zimmer A."/>
            <person name="Terry A."/>
            <person name="Salamov A."/>
            <person name="Shapiro H."/>
            <person name="Nishiyama T."/>
            <person name="Perroud P.-F."/>
            <person name="Lindquist E."/>
            <person name="Kamisugi Y."/>
            <person name="Tanahashi T."/>
            <person name="Sakakibara K."/>
            <person name="Fujita T."/>
            <person name="Oishi K."/>
            <person name="Shin-I T."/>
            <person name="Kuroki Y."/>
            <person name="Toyoda A."/>
            <person name="Suzuki Y."/>
            <person name="Hashimoto A."/>
            <person name="Yamaguchi K."/>
            <person name="Sugano A."/>
            <person name="Kohara Y."/>
            <person name="Fujiyama A."/>
            <person name="Anterola A."/>
            <person name="Aoki S."/>
            <person name="Ashton N."/>
            <person name="Barbazuk W.B."/>
            <person name="Barker E."/>
            <person name="Bennetzen J."/>
            <person name="Bezanilla M."/>
            <person name="Blankenship R."/>
            <person name="Cho S.H."/>
            <person name="Dutcher S."/>
            <person name="Estelle M."/>
            <person name="Fawcett J.A."/>
            <person name="Gundlach H."/>
            <person name="Hanada K."/>
            <person name="Heyl A."/>
            <person name="Hicks K.A."/>
            <person name="Hugh J."/>
            <person name="Lohr M."/>
            <person name="Mayer K."/>
            <person name="Melkozernov A."/>
            <person name="Murata T."/>
            <person name="Nelson D."/>
            <person name="Pils B."/>
            <person name="Prigge M."/>
            <person name="Reiss B."/>
            <person name="Renner T."/>
            <person name="Rombauts S."/>
            <person name="Rushton P."/>
            <person name="Sanderfoot A."/>
            <person name="Schween G."/>
            <person name="Shiu S.-H."/>
            <person name="Stueber K."/>
            <person name="Theodoulou F.L."/>
            <person name="Tu H."/>
            <person name="Van de Peer Y."/>
            <person name="Verrier P.J."/>
            <person name="Waters E."/>
            <person name="Wood A."/>
            <person name="Yang L."/>
            <person name="Cove D."/>
            <person name="Cuming A."/>
            <person name="Hasebe M."/>
            <person name="Lucas S."/>
            <person name="Mishler D.B."/>
            <person name="Reski R."/>
            <person name="Grigoriev I."/>
            <person name="Quatrano R.S."/>
            <person name="Boore J.L."/>
        </authorList>
    </citation>
    <scope>NUCLEOTIDE SEQUENCE [LARGE SCALE GENOMIC DNA]</scope>
    <source>
        <strain evidence="5 6">cv. Gransden 2004</strain>
    </source>
</reference>
<dbReference type="RefSeq" id="XP_024386779.1">
    <property type="nucleotide sequence ID" value="XM_024531011.2"/>
</dbReference>
<keyword evidence="2" id="KW-0732">Signal</keyword>
<dbReference type="CDD" id="cd18773">
    <property type="entry name" value="PDC1_HK_sensor"/>
    <property type="match status" value="1"/>
</dbReference>
<dbReference type="EMBL" id="ABEU02000010">
    <property type="protein sequence ID" value="PNR46235.1"/>
    <property type="molecule type" value="Genomic_DNA"/>
</dbReference>
<dbReference type="AlphaFoldDB" id="A0A2K1JXH6"/>
<gene>
    <name evidence="5" type="primary">LOC112287706</name>
    <name evidence="4" type="ORF">PHYPA_013354</name>
</gene>
<dbReference type="Gramene" id="Pp3c10_3200V3.2">
    <property type="protein sequence ID" value="Pp3c10_3200V3.2"/>
    <property type="gene ID" value="Pp3c10_3200"/>
</dbReference>
<keyword evidence="1" id="KW-0812">Transmembrane</keyword>
<dbReference type="InterPro" id="IPR051173">
    <property type="entry name" value="Ca_channel_alpha-2/delta"/>
</dbReference>